<accession>J1K2N4</accession>
<dbReference type="AlphaFoldDB" id="J1K2N4"/>
<evidence type="ECO:0000313" key="2">
    <source>
        <dbReference type="EMBL" id="EJF91747.1"/>
    </source>
</evidence>
<keyword evidence="1" id="KW-0732">Signal</keyword>
<dbReference type="Gene3D" id="1.25.40.10">
    <property type="entry name" value="Tetratricopeptide repeat domain"/>
    <property type="match status" value="2"/>
</dbReference>
<dbReference type="Pfam" id="PF08238">
    <property type="entry name" value="Sel1"/>
    <property type="match status" value="6"/>
</dbReference>
<dbReference type="EMBL" id="AIMB01000001">
    <property type="protein sequence ID" value="EJF91747.1"/>
    <property type="molecule type" value="Genomic_DNA"/>
</dbReference>
<dbReference type="InterPro" id="IPR011990">
    <property type="entry name" value="TPR-like_helical_dom_sf"/>
</dbReference>
<dbReference type="InterPro" id="IPR006597">
    <property type="entry name" value="Sel1-like"/>
</dbReference>
<dbReference type="STRING" id="1094558.ME5_00126"/>
<dbReference type="OrthoDB" id="9816559at2"/>
<dbReference type="RefSeq" id="WP_008037446.1">
    <property type="nucleotide sequence ID" value="NZ_JH725147.1"/>
</dbReference>
<sequence length="327" mass="35972">MKKLALLCLSPVFFITLTQFIMAQSNDTPQKGAKPTARPQAKNEFVLKSGEYDSAYDNYIAGNYLTAFTEALERAENGDPTAQTLVGRMYSEGYAVSLDGARAALWFERAAKQGDPQAQLRYGLILFNGKFVTKNQQEGEDYVRRAANAGVPEAYFYYGQLLMNKVHIDDALDVGLTWFLKGASLGDPDAAFAAAQIFARGTSKRPRNDDNARKLMEAAAAKDHVPAQLMLARWMVEGRGGPRDYQAAFNILLSNASKMIAPAQINLARLYRDGIGTNGDTITAAAWYMVAQQAKMEAPDLQSMLEGMSDEQLKNAEQKAIKLMPVL</sequence>
<dbReference type="PATRIC" id="fig|1094558.3.peg.134"/>
<dbReference type="Proteomes" id="UP000008952">
    <property type="component" value="Unassembled WGS sequence"/>
</dbReference>
<evidence type="ECO:0000313" key="3">
    <source>
        <dbReference type="Proteomes" id="UP000008952"/>
    </source>
</evidence>
<reference evidence="2 3" key="1">
    <citation type="submission" date="2012-03" db="EMBL/GenBank/DDBJ databases">
        <title>The Genome Sequence of Bartonella tamiae Th239.</title>
        <authorList>
            <consortium name="The Broad Institute Genome Sequencing Platform"/>
            <consortium name="The Broad Institute Genome Sequencing Center for Infectious Disease"/>
            <person name="Feldgarden M."/>
            <person name="Kirby J."/>
            <person name="Kosoy M."/>
            <person name="Birtles R."/>
            <person name="Probert W.S."/>
            <person name="Chiaraviglio L."/>
            <person name="Young S.K."/>
            <person name="Zeng Q."/>
            <person name="Gargeya S."/>
            <person name="Fitzgerald M."/>
            <person name="Haas B."/>
            <person name="Abouelleil A."/>
            <person name="Alvarado L."/>
            <person name="Arachchi H.M."/>
            <person name="Berlin A."/>
            <person name="Chapman S.B."/>
            <person name="Gearin G."/>
            <person name="Goldberg J."/>
            <person name="Griggs A."/>
            <person name="Gujja S."/>
            <person name="Hansen M."/>
            <person name="Heiman D."/>
            <person name="Howarth C."/>
            <person name="Larimer J."/>
            <person name="Lui A."/>
            <person name="MacDonald P.J.P."/>
            <person name="McCowen C."/>
            <person name="Montmayeur A."/>
            <person name="Murphy C."/>
            <person name="Neiman D."/>
            <person name="Pearson M."/>
            <person name="Priest M."/>
            <person name="Roberts A."/>
            <person name="Saif S."/>
            <person name="Shea T."/>
            <person name="Sisk P."/>
            <person name="Stolte C."/>
            <person name="Sykes S."/>
            <person name="Wortman J."/>
            <person name="Nusbaum C."/>
            <person name="Birren B."/>
        </authorList>
    </citation>
    <scope>NUCLEOTIDE SEQUENCE [LARGE SCALE GENOMIC DNA]</scope>
    <source>
        <strain evidence="2 3">Th239</strain>
    </source>
</reference>
<organism evidence="2 3">
    <name type="scientific">Bartonella tamiae Th239</name>
    <dbReference type="NCBI Taxonomy" id="1094558"/>
    <lineage>
        <taxon>Bacteria</taxon>
        <taxon>Pseudomonadati</taxon>
        <taxon>Pseudomonadota</taxon>
        <taxon>Alphaproteobacteria</taxon>
        <taxon>Hyphomicrobiales</taxon>
        <taxon>Bartonellaceae</taxon>
        <taxon>Bartonella</taxon>
    </lineage>
</organism>
<dbReference type="SUPFAM" id="SSF81901">
    <property type="entry name" value="HCP-like"/>
    <property type="match status" value="1"/>
</dbReference>
<keyword evidence="3" id="KW-1185">Reference proteome</keyword>
<feature type="signal peptide" evidence="1">
    <location>
        <begin position="1"/>
        <end position="23"/>
    </location>
</feature>
<dbReference type="SMART" id="SM00671">
    <property type="entry name" value="SEL1"/>
    <property type="match status" value="6"/>
</dbReference>
<gene>
    <name evidence="2" type="ORF">ME5_00126</name>
</gene>
<dbReference type="HOGENOM" id="CLU_000288_36_1_5"/>
<name>J1K2N4_9HYPH</name>
<feature type="chain" id="PRO_5003743835" description="Sel1 repeat family protein" evidence="1">
    <location>
        <begin position="24"/>
        <end position="327"/>
    </location>
</feature>
<dbReference type="PANTHER" id="PTHR11102">
    <property type="entry name" value="SEL-1-LIKE PROTEIN"/>
    <property type="match status" value="1"/>
</dbReference>
<protein>
    <recommendedName>
        <fullName evidence="4">Sel1 repeat family protein</fullName>
    </recommendedName>
</protein>
<evidence type="ECO:0008006" key="4">
    <source>
        <dbReference type="Google" id="ProtNLM"/>
    </source>
</evidence>
<comment type="caution">
    <text evidence="2">The sequence shown here is derived from an EMBL/GenBank/DDBJ whole genome shotgun (WGS) entry which is preliminary data.</text>
</comment>
<proteinExistence type="predicted"/>
<dbReference type="PANTHER" id="PTHR11102:SF160">
    <property type="entry name" value="ERAD-ASSOCIATED E3 UBIQUITIN-PROTEIN LIGASE COMPONENT HRD3"/>
    <property type="match status" value="1"/>
</dbReference>
<dbReference type="InterPro" id="IPR050767">
    <property type="entry name" value="Sel1_AlgK"/>
</dbReference>
<evidence type="ECO:0000256" key="1">
    <source>
        <dbReference type="SAM" id="SignalP"/>
    </source>
</evidence>
<dbReference type="eggNOG" id="COG0790">
    <property type="taxonomic scope" value="Bacteria"/>
</dbReference>